<evidence type="ECO:0000313" key="3">
    <source>
        <dbReference type="EMBL" id="TYL50579.1"/>
    </source>
</evidence>
<organism evidence="3 4">
    <name type="scientific">Agromyces mariniharenae</name>
    <dbReference type="NCBI Taxonomy" id="2604423"/>
    <lineage>
        <taxon>Bacteria</taxon>
        <taxon>Bacillati</taxon>
        <taxon>Actinomycetota</taxon>
        <taxon>Actinomycetes</taxon>
        <taxon>Micrococcales</taxon>
        <taxon>Microbacteriaceae</taxon>
        <taxon>Agromyces</taxon>
    </lineage>
</organism>
<name>A0A5S4UXZ5_9MICO</name>
<dbReference type="AlphaFoldDB" id="A0A5S4UXZ5"/>
<evidence type="ECO:0000256" key="1">
    <source>
        <dbReference type="SAM" id="MobiDB-lite"/>
    </source>
</evidence>
<gene>
    <name evidence="3" type="ORF">FYC51_15460</name>
</gene>
<evidence type="ECO:0000313" key="4">
    <source>
        <dbReference type="Proteomes" id="UP000325243"/>
    </source>
</evidence>
<dbReference type="RefSeq" id="WP_148734680.1">
    <property type="nucleotide sequence ID" value="NZ_VSSB01000002.1"/>
</dbReference>
<feature type="region of interest" description="Disordered" evidence="1">
    <location>
        <begin position="37"/>
        <end position="66"/>
    </location>
</feature>
<protein>
    <submittedName>
        <fullName evidence="3">Uncharacterized protein</fullName>
    </submittedName>
</protein>
<proteinExistence type="predicted"/>
<feature type="transmembrane region" description="Helical" evidence="2">
    <location>
        <begin position="6"/>
        <end position="26"/>
    </location>
</feature>
<keyword evidence="2" id="KW-1133">Transmembrane helix</keyword>
<evidence type="ECO:0000256" key="2">
    <source>
        <dbReference type="SAM" id="Phobius"/>
    </source>
</evidence>
<comment type="caution">
    <text evidence="3">The sequence shown here is derived from an EMBL/GenBank/DDBJ whole genome shotgun (WGS) entry which is preliminary data.</text>
</comment>
<dbReference type="EMBL" id="VSSB01000002">
    <property type="protein sequence ID" value="TYL50579.1"/>
    <property type="molecule type" value="Genomic_DNA"/>
</dbReference>
<dbReference type="Proteomes" id="UP000325243">
    <property type="component" value="Unassembled WGS sequence"/>
</dbReference>
<sequence>MDPVSWIVVGGVIVLAIVAVVLWKRFGRGSALDRRMGGDVDQGVHDARRETARTRDMDGPNAGGPI</sequence>
<feature type="compositionally biased region" description="Basic and acidic residues" evidence="1">
    <location>
        <begin position="37"/>
        <end position="58"/>
    </location>
</feature>
<keyword evidence="2" id="KW-0472">Membrane</keyword>
<accession>A0A5S4UXZ5</accession>
<keyword evidence="2" id="KW-0812">Transmembrane</keyword>
<reference evidence="3 4" key="1">
    <citation type="submission" date="2019-08" db="EMBL/GenBank/DDBJ databases">
        <authorList>
            <person name="Hu J."/>
        </authorList>
    </citation>
    <scope>NUCLEOTIDE SEQUENCE [LARGE SCALE GENOMIC DNA]</scope>
    <source>
        <strain evidence="3 4">NEAU-184</strain>
    </source>
</reference>
<keyword evidence="4" id="KW-1185">Reference proteome</keyword>